<organism evidence="2 3">
    <name type="scientific">Daphnia pulex</name>
    <name type="common">Water flea</name>
    <dbReference type="NCBI Taxonomy" id="6669"/>
    <lineage>
        <taxon>Eukaryota</taxon>
        <taxon>Metazoa</taxon>
        <taxon>Ecdysozoa</taxon>
        <taxon>Arthropoda</taxon>
        <taxon>Crustacea</taxon>
        <taxon>Branchiopoda</taxon>
        <taxon>Diplostraca</taxon>
        <taxon>Cladocera</taxon>
        <taxon>Anomopoda</taxon>
        <taxon>Daphniidae</taxon>
        <taxon>Daphnia</taxon>
    </lineage>
</organism>
<protein>
    <recommendedName>
        <fullName evidence="1">J domain-containing protein</fullName>
    </recommendedName>
</protein>
<keyword evidence="3" id="KW-1185">Reference proteome</keyword>
<dbReference type="PANTHER" id="PTHR44665">
    <property type="entry name" value="DNAJ HOMOLOG SUBFAMILY C MEMBER 14"/>
    <property type="match status" value="1"/>
</dbReference>
<dbReference type="Proteomes" id="UP000000305">
    <property type="component" value="Unassembled WGS sequence"/>
</dbReference>
<dbReference type="InterPro" id="IPR001623">
    <property type="entry name" value="DnaJ_domain"/>
</dbReference>
<dbReference type="KEGG" id="dpx:DAPPUDRAFT_18596"/>
<evidence type="ECO:0000313" key="2">
    <source>
        <dbReference type="EMBL" id="EFX90325.1"/>
    </source>
</evidence>
<gene>
    <name evidence="2" type="ORF">DAPPUDRAFT_18596</name>
</gene>
<dbReference type="CDD" id="cd06257">
    <property type="entry name" value="DnaJ"/>
    <property type="match status" value="1"/>
</dbReference>
<dbReference type="InParanoid" id="E9FQR2"/>
<dbReference type="STRING" id="6669.E9FQR2"/>
<dbReference type="eggNOG" id="KOG0720">
    <property type="taxonomic scope" value="Eukaryota"/>
</dbReference>
<dbReference type="SUPFAM" id="SSF46565">
    <property type="entry name" value="Chaperone J-domain"/>
    <property type="match status" value="1"/>
</dbReference>
<dbReference type="PANTHER" id="PTHR44665:SF1">
    <property type="entry name" value="DNAJ HOMOLOG SUBFAMILY C MEMBER 14"/>
    <property type="match status" value="1"/>
</dbReference>
<dbReference type="PRINTS" id="PR00625">
    <property type="entry name" value="JDOMAIN"/>
</dbReference>
<feature type="domain" description="J" evidence="1">
    <location>
        <begin position="1"/>
        <end position="59"/>
    </location>
</feature>
<dbReference type="InterPro" id="IPR036869">
    <property type="entry name" value="J_dom_sf"/>
</dbReference>
<proteinExistence type="predicted"/>
<dbReference type="EMBL" id="GL732523">
    <property type="protein sequence ID" value="EFX90325.1"/>
    <property type="molecule type" value="Genomic_DNA"/>
</dbReference>
<dbReference type="PhylomeDB" id="E9FQR2"/>
<dbReference type="InterPro" id="IPR052317">
    <property type="entry name" value="Viral_replicn-host_int_reg"/>
</dbReference>
<dbReference type="OMA" id="WHPDKST"/>
<dbReference type="SMART" id="SM00271">
    <property type="entry name" value="DnaJ"/>
    <property type="match status" value="1"/>
</dbReference>
<feature type="non-terminal residue" evidence="2">
    <location>
        <position position="61"/>
    </location>
</feature>
<evidence type="ECO:0000313" key="3">
    <source>
        <dbReference type="Proteomes" id="UP000000305"/>
    </source>
</evidence>
<dbReference type="AlphaFoldDB" id="E9FQR2"/>
<accession>E9FQR2</accession>
<feature type="non-terminal residue" evidence="2">
    <location>
        <position position="1"/>
    </location>
</feature>
<dbReference type="Pfam" id="PF00226">
    <property type="entry name" value="DnaJ"/>
    <property type="match status" value="1"/>
</dbReference>
<reference evidence="2 3" key="1">
    <citation type="journal article" date="2011" name="Science">
        <title>The ecoresponsive genome of Daphnia pulex.</title>
        <authorList>
            <person name="Colbourne J.K."/>
            <person name="Pfrender M.E."/>
            <person name="Gilbert D."/>
            <person name="Thomas W.K."/>
            <person name="Tucker A."/>
            <person name="Oakley T.H."/>
            <person name="Tokishita S."/>
            <person name="Aerts A."/>
            <person name="Arnold G.J."/>
            <person name="Basu M.K."/>
            <person name="Bauer D.J."/>
            <person name="Caceres C.E."/>
            <person name="Carmel L."/>
            <person name="Casola C."/>
            <person name="Choi J.H."/>
            <person name="Detter J.C."/>
            <person name="Dong Q."/>
            <person name="Dusheyko S."/>
            <person name="Eads B.D."/>
            <person name="Frohlich T."/>
            <person name="Geiler-Samerotte K.A."/>
            <person name="Gerlach D."/>
            <person name="Hatcher P."/>
            <person name="Jogdeo S."/>
            <person name="Krijgsveld J."/>
            <person name="Kriventseva E.V."/>
            <person name="Kultz D."/>
            <person name="Laforsch C."/>
            <person name="Lindquist E."/>
            <person name="Lopez J."/>
            <person name="Manak J.R."/>
            <person name="Muller J."/>
            <person name="Pangilinan J."/>
            <person name="Patwardhan R.P."/>
            <person name="Pitluck S."/>
            <person name="Pritham E.J."/>
            <person name="Rechtsteiner A."/>
            <person name="Rho M."/>
            <person name="Rogozin I.B."/>
            <person name="Sakarya O."/>
            <person name="Salamov A."/>
            <person name="Schaack S."/>
            <person name="Shapiro H."/>
            <person name="Shiga Y."/>
            <person name="Skalitzky C."/>
            <person name="Smith Z."/>
            <person name="Souvorov A."/>
            <person name="Sung W."/>
            <person name="Tang Z."/>
            <person name="Tsuchiya D."/>
            <person name="Tu H."/>
            <person name="Vos H."/>
            <person name="Wang M."/>
            <person name="Wolf Y.I."/>
            <person name="Yamagata H."/>
            <person name="Yamada T."/>
            <person name="Ye Y."/>
            <person name="Shaw J.R."/>
            <person name="Andrews J."/>
            <person name="Crease T.J."/>
            <person name="Tang H."/>
            <person name="Lucas S.M."/>
            <person name="Robertson H.M."/>
            <person name="Bork P."/>
            <person name="Koonin E.V."/>
            <person name="Zdobnov E.M."/>
            <person name="Grigoriev I.V."/>
            <person name="Lynch M."/>
            <person name="Boore J.L."/>
        </authorList>
    </citation>
    <scope>NUCLEOTIDE SEQUENCE [LARGE SCALE GENOMIC DNA]</scope>
</reference>
<dbReference type="HOGENOM" id="CLU_017633_18_2_1"/>
<dbReference type="Gene3D" id="1.10.287.110">
    <property type="entry name" value="DnaJ domain"/>
    <property type="match status" value="1"/>
</dbReference>
<evidence type="ECO:0000259" key="1">
    <source>
        <dbReference type="PROSITE" id="PS50076"/>
    </source>
</evidence>
<dbReference type="PROSITE" id="PS50076">
    <property type="entry name" value="DNAJ_2"/>
    <property type="match status" value="1"/>
</dbReference>
<sequence length="61" mass="7295">GVRRDCSDEEIRRYYKRQAVLVHPDKNRQRGAEEAFKILAHAFELVGQPERRSHYDQLVQE</sequence>
<name>E9FQR2_DAPPU</name>
<dbReference type="OrthoDB" id="6342062at2759"/>